<evidence type="ECO:0000259" key="1">
    <source>
        <dbReference type="PROSITE" id="PS50181"/>
    </source>
</evidence>
<dbReference type="InterPro" id="IPR001810">
    <property type="entry name" value="F-box_dom"/>
</dbReference>
<dbReference type="PROSITE" id="PS50181">
    <property type="entry name" value="FBOX"/>
    <property type="match status" value="1"/>
</dbReference>
<feature type="domain" description="F-box" evidence="1">
    <location>
        <begin position="197"/>
        <end position="247"/>
    </location>
</feature>
<dbReference type="AlphaFoldDB" id="A0A8H4RBY8"/>
<keyword evidence="3" id="KW-1185">Reference proteome</keyword>
<accession>A0A8H4RBY8</accession>
<dbReference type="InterPro" id="IPR036404">
    <property type="entry name" value="Jacalin-like_lectin_dom_sf"/>
</dbReference>
<sequence length="1076" mass="120754">MPKYFCPICGVWMRQQTAIATIPALAWLQEIRIVRSVSDIESPYLTGVGFLVDDFAQVPLEPEKSFNDEEVDLARFQIFNLSQTFWAFPLHDACWGLLLSRLDNPMKNFLQVANHLFRVLLSLYGTNYFSIDFGDANKSHTIHGNPFHEVENTPEAFIHVDPLSALGVDALPEWNDPLSVEWSSPRIHGSTEYSSNHDTFSTLPLEILYEILTSLPSKSVASLRLSSKTVARASTMNALPSRFWQSRFFADFEMGFAFSLLTGIEPKPDWRKRYFQIQTALFDGESYQHLKNRSRIWSTMGRIVNVIRLLEEGGGLAGKQVYWTDLSSVWSSNSSFRVGQTVTADLESNMSVYEPRIRNYGQELAVFGISLPGISSDQGYYLGISLISFSGRTYLSGLRIFNSNETLTEISSLGLVVRNAEILHYFEPGDQLLELEIATTSTGIVGLKFITNKYSRQVSTWHGDIGCGMPEVCFSRLVPEYKKQICGFIVGFDACKMVSFGIVESSFEGKGSSEQAELPDLNTPSPSGTISWTPRIPYHLSCTAEQTPFNRCYEVRFNIDFGNPDGKLLLSLTRITAVMDTDIDALVGLEFVYSEGTCALYGRRNGAEKTLFIDGAKGELINSVYVGVGSSTEIMSLKLSTNFRNQLCYENNGLEPLENTILEAPHMETIVGFICKENSRTGSFHSLELICRNVAEDTTQTLQAAVEALPLNPEHILGGRIQATEFDKELLPQRLDSVADLQNVRCIRISHGCAGRSRGDLRVSGLWIDYYHTDQPQIVGQWFHESYSMMLAPDEVVTDVSFWLQPDAVSREAGGPKLGQVVGILISTSASRSISAGDLAHPSHLFADLRTNRPPTRRLVNLKYHASRLEQLTAIHWSFSKRWDQTRVSTIYPGLRSSGLFQPKVERKWRVPEIVLWEDVDNKGDLDRLKGITIKFKTDLITGLVFKYGSGKTRVLGPLDSQQSLEIAFVDNEKVVRVEAGWNMAGLQEMFLTTEREEEHGSESSSVPVQRRLGVRAKEGNGTLNNVDDHDVSKAFLEMYHQRWQESIKSYGLAGAKFAGFWANDSYRRIIDFGVF</sequence>
<organism evidence="2 3">
    <name type="scientific">Cudoniella acicularis</name>
    <dbReference type="NCBI Taxonomy" id="354080"/>
    <lineage>
        <taxon>Eukaryota</taxon>
        <taxon>Fungi</taxon>
        <taxon>Dikarya</taxon>
        <taxon>Ascomycota</taxon>
        <taxon>Pezizomycotina</taxon>
        <taxon>Leotiomycetes</taxon>
        <taxon>Helotiales</taxon>
        <taxon>Tricladiaceae</taxon>
        <taxon>Cudoniella</taxon>
    </lineage>
</organism>
<reference evidence="2 3" key="1">
    <citation type="submission" date="2020-03" db="EMBL/GenBank/DDBJ databases">
        <title>Draft Genome Sequence of Cudoniella acicularis.</title>
        <authorList>
            <person name="Buettner E."/>
            <person name="Kellner H."/>
        </authorList>
    </citation>
    <scope>NUCLEOTIDE SEQUENCE [LARGE SCALE GENOMIC DNA]</scope>
    <source>
        <strain evidence="2 3">DSM 108380</strain>
    </source>
</reference>
<dbReference type="Proteomes" id="UP000566819">
    <property type="component" value="Unassembled WGS sequence"/>
</dbReference>
<protein>
    <recommendedName>
        <fullName evidence="1">F-box domain-containing protein</fullName>
    </recommendedName>
</protein>
<proteinExistence type="predicted"/>
<evidence type="ECO:0000313" key="3">
    <source>
        <dbReference type="Proteomes" id="UP000566819"/>
    </source>
</evidence>
<gene>
    <name evidence="2" type="ORF">G7Y89_g12060</name>
</gene>
<dbReference type="Pfam" id="PF24539">
    <property type="entry name" value="DUF7600"/>
    <property type="match status" value="1"/>
</dbReference>
<dbReference type="InterPro" id="IPR036047">
    <property type="entry name" value="F-box-like_dom_sf"/>
</dbReference>
<dbReference type="Pfam" id="PF00646">
    <property type="entry name" value="F-box"/>
    <property type="match status" value="1"/>
</dbReference>
<name>A0A8H4RBY8_9HELO</name>
<dbReference type="OrthoDB" id="3897361at2759"/>
<dbReference type="SUPFAM" id="SSF51101">
    <property type="entry name" value="Mannose-binding lectins"/>
    <property type="match status" value="1"/>
</dbReference>
<dbReference type="InterPro" id="IPR056021">
    <property type="entry name" value="DUF7600"/>
</dbReference>
<comment type="caution">
    <text evidence="2">The sequence shown here is derived from an EMBL/GenBank/DDBJ whole genome shotgun (WGS) entry which is preliminary data.</text>
</comment>
<evidence type="ECO:0000313" key="2">
    <source>
        <dbReference type="EMBL" id="KAF4626103.1"/>
    </source>
</evidence>
<dbReference type="EMBL" id="JAAMPI010001225">
    <property type="protein sequence ID" value="KAF4626103.1"/>
    <property type="molecule type" value="Genomic_DNA"/>
</dbReference>
<dbReference type="SUPFAM" id="SSF81383">
    <property type="entry name" value="F-box domain"/>
    <property type="match status" value="1"/>
</dbReference>